<keyword evidence="6" id="KW-1003">Cell membrane</keyword>
<evidence type="ECO:0000256" key="2">
    <source>
        <dbReference type="ARBA" id="ARBA00009142"/>
    </source>
</evidence>
<dbReference type="Pfam" id="PF01925">
    <property type="entry name" value="TauE"/>
    <property type="match status" value="1"/>
</dbReference>
<sequence>MTLSVILVLLLISIFAGAYGTIIGAGGGFIFVPFLLILFDLEPRIAAGSGLVIVMINAIIGAIGYTKQKKIAFNQGITIGVSAIPGTFIGSWLLQHYFSNAFYIIFAILLSVLGFFLLFKNLPIKFNKKKPAHTSTASPPFSYWYIPLGFLMGVISNYLGIGGGWLLVPVLIYVFKMHPKEATSTSVFSLLIYTTVGAITQISIGNLNWMIVIIGGIGIAVGAKIGLKIAEFIPERRIMQLLSAVLIIMGIRMFFM</sequence>
<evidence type="ECO:0000313" key="9">
    <source>
        <dbReference type="Proteomes" id="UP000240400"/>
    </source>
</evidence>
<reference evidence="7" key="2">
    <citation type="submission" date="2018-03" db="EMBL/GenBank/DDBJ databases">
        <authorList>
            <person name="Keele B.F."/>
        </authorList>
    </citation>
    <scope>NUCLEOTIDE SEQUENCE</scope>
    <source>
        <strain evidence="7">SNUC 4337</strain>
    </source>
</reference>
<dbReference type="PANTHER" id="PTHR43701:SF2">
    <property type="entry name" value="MEMBRANE TRANSPORTER PROTEIN YJNA-RELATED"/>
    <property type="match status" value="1"/>
</dbReference>
<feature type="transmembrane region" description="Helical" evidence="6">
    <location>
        <begin position="142"/>
        <end position="175"/>
    </location>
</feature>
<feature type="transmembrane region" description="Helical" evidence="6">
    <location>
        <begin position="187"/>
        <end position="204"/>
    </location>
</feature>
<protein>
    <recommendedName>
        <fullName evidence="6">Probable membrane transporter protein</fullName>
    </recommendedName>
</protein>
<evidence type="ECO:0000313" key="10">
    <source>
        <dbReference type="Proteomes" id="UP000254412"/>
    </source>
</evidence>
<proteinExistence type="inferred from homology"/>
<name>A0A2T4SCZ5_9STAP</name>
<dbReference type="RefSeq" id="WP_103372715.1">
    <property type="nucleotide sequence ID" value="NZ_BMCF01000007.1"/>
</dbReference>
<feature type="transmembrane region" description="Helical" evidence="6">
    <location>
        <begin position="6"/>
        <end position="38"/>
    </location>
</feature>
<evidence type="ECO:0000313" key="7">
    <source>
        <dbReference type="EMBL" id="PTK60178.1"/>
    </source>
</evidence>
<reference evidence="8 10" key="3">
    <citation type="submission" date="2018-06" db="EMBL/GenBank/DDBJ databases">
        <authorList>
            <consortium name="Pathogen Informatics"/>
            <person name="Doyle S."/>
        </authorList>
    </citation>
    <scope>NUCLEOTIDE SEQUENCE [LARGE SCALE GENOMIC DNA]</scope>
    <source>
        <strain evidence="8 10">NCTC13834</strain>
    </source>
</reference>
<feature type="transmembrane region" description="Helical" evidence="6">
    <location>
        <begin position="239"/>
        <end position="255"/>
    </location>
</feature>
<dbReference type="OrthoDB" id="9780109at2"/>
<keyword evidence="5 6" id="KW-0472">Membrane</keyword>
<keyword evidence="4 6" id="KW-1133">Transmembrane helix</keyword>
<evidence type="ECO:0000256" key="4">
    <source>
        <dbReference type="ARBA" id="ARBA00022989"/>
    </source>
</evidence>
<dbReference type="InterPro" id="IPR051598">
    <property type="entry name" value="TSUP/Inactive_protease-like"/>
</dbReference>
<evidence type="ECO:0000256" key="5">
    <source>
        <dbReference type="ARBA" id="ARBA00023136"/>
    </source>
</evidence>
<dbReference type="EMBL" id="UHDS01000001">
    <property type="protein sequence ID" value="SUM53871.1"/>
    <property type="molecule type" value="Genomic_DNA"/>
</dbReference>
<comment type="similarity">
    <text evidence="2 6">Belongs to the 4-toluene sulfonate uptake permease (TSUP) (TC 2.A.102) family.</text>
</comment>
<dbReference type="PANTHER" id="PTHR43701">
    <property type="entry name" value="MEMBRANE TRANSPORTER PROTEIN MJ0441-RELATED"/>
    <property type="match status" value="1"/>
</dbReference>
<keyword evidence="3 6" id="KW-0812">Transmembrane</keyword>
<dbReference type="InterPro" id="IPR002781">
    <property type="entry name" value="TM_pro_TauE-like"/>
</dbReference>
<evidence type="ECO:0000256" key="1">
    <source>
        <dbReference type="ARBA" id="ARBA00004141"/>
    </source>
</evidence>
<evidence type="ECO:0000256" key="6">
    <source>
        <dbReference type="RuleBase" id="RU363041"/>
    </source>
</evidence>
<reference evidence="7 9" key="1">
    <citation type="journal article" date="2016" name="Front. Microbiol.">
        <title>Comprehensive Phylogenetic Analysis of Bovine Non-aureus Staphylococci Species Based on Whole-Genome Sequencing.</title>
        <authorList>
            <person name="Naushad S."/>
            <person name="Barkema H.W."/>
            <person name="Luby C."/>
            <person name="Condas L.A."/>
            <person name="Nobrega D.B."/>
            <person name="Carson D.A."/>
            <person name="De Buck J."/>
        </authorList>
    </citation>
    <scope>NUCLEOTIDE SEQUENCE [LARGE SCALE GENOMIC DNA]</scope>
    <source>
        <strain evidence="7 9">SNUC 4337</strain>
    </source>
</reference>
<dbReference type="EMBL" id="PZHR01000009">
    <property type="protein sequence ID" value="PTK60178.1"/>
    <property type="molecule type" value="Genomic_DNA"/>
</dbReference>
<evidence type="ECO:0000313" key="8">
    <source>
        <dbReference type="EMBL" id="SUM53871.1"/>
    </source>
</evidence>
<dbReference type="Proteomes" id="UP000254412">
    <property type="component" value="Unassembled WGS sequence"/>
</dbReference>
<evidence type="ECO:0000256" key="3">
    <source>
        <dbReference type="ARBA" id="ARBA00022692"/>
    </source>
</evidence>
<organism evidence="7 9">
    <name type="scientific">Staphylococcus nepalensis</name>
    <dbReference type="NCBI Taxonomy" id="214473"/>
    <lineage>
        <taxon>Bacteria</taxon>
        <taxon>Bacillati</taxon>
        <taxon>Bacillota</taxon>
        <taxon>Bacilli</taxon>
        <taxon>Bacillales</taxon>
        <taxon>Staphylococcaceae</taxon>
        <taxon>Staphylococcus</taxon>
    </lineage>
</organism>
<dbReference type="Proteomes" id="UP000240400">
    <property type="component" value="Unassembled WGS sequence"/>
</dbReference>
<feature type="transmembrane region" description="Helical" evidence="6">
    <location>
        <begin position="101"/>
        <end position="122"/>
    </location>
</feature>
<gene>
    <name evidence="7" type="ORF">BUZ61_03185</name>
    <name evidence="8" type="ORF">NCTC13834_00154</name>
</gene>
<dbReference type="AlphaFoldDB" id="A0A2T4SCZ5"/>
<dbReference type="GO" id="GO:0005886">
    <property type="term" value="C:plasma membrane"/>
    <property type="evidence" value="ECO:0007669"/>
    <property type="project" value="UniProtKB-SubCell"/>
</dbReference>
<accession>A0A2T4SCZ5</accession>
<comment type="subcellular location">
    <subcellularLocation>
        <location evidence="6">Cell membrane</location>
        <topology evidence="6">Multi-pass membrane protein</topology>
    </subcellularLocation>
    <subcellularLocation>
        <location evidence="1">Membrane</location>
        <topology evidence="1">Multi-pass membrane protein</topology>
    </subcellularLocation>
</comment>
<feature type="transmembrane region" description="Helical" evidence="6">
    <location>
        <begin position="45"/>
        <end position="65"/>
    </location>
</feature>
<feature type="transmembrane region" description="Helical" evidence="6">
    <location>
        <begin position="210"/>
        <end position="227"/>
    </location>
</feature>
<feature type="transmembrane region" description="Helical" evidence="6">
    <location>
        <begin position="71"/>
        <end position="94"/>
    </location>
</feature>